<dbReference type="EMBL" id="VOSW01000290">
    <property type="protein sequence ID" value="KAE8753322.1"/>
    <property type="molecule type" value="Genomic_DNA"/>
</dbReference>
<evidence type="ECO:0000313" key="5">
    <source>
        <dbReference type="Proteomes" id="UP000463700"/>
    </source>
</evidence>
<dbReference type="Proteomes" id="UP000463700">
    <property type="component" value="Unassembled WGS sequence"/>
</dbReference>
<feature type="domain" description="Insertion element IS402-like" evidence="3">
    <location>
        <begin position="7"/>
        <end position="85"/>
    </location>
</feature>
<evidence type="ECO:0000256" key="1">
    <source>
        <dbReference type="SAM" id="MobiDB-lite"/>
    </source>
</evidence>
<evidence type="ECO:0000259" key="3">
    <source>
        <dbReference type="Pfam" id="PF13340"/>
    </source>
</evidence>
<proteinExistence type="predicted"/>
<dbReference type="InterPro" id="IPR002559">
    <property type="entry name" value="Transposase_11"/>
</dbReference>
<dbReference type="NCBIfam" id="NF033580">
    <property type="entry name" value="transpos_IS5_3"/>
    <property type="match status" value="1"/>
</dbReference>
<dbReference type="GO" id="GO:0003677">
    <property type="term" value="F:DNA binding"/>
    <property type="evidence" value="ECO:0007669"/>
    <property type="project" value="InterPro"/>
</dbReference>
<gene>
    <name evidence="4" type="ORF">FSO04_45845</name>
</gene>
<sequence length="273" mass="31297">MGKPIIDDELWKRIEPLLPQPKARREKYPGRKPIPDRAALNGILYVLRTGLRWRDLPAEMGCGSGVSCWRRLRDWQKAGVWDRLHELLLAELRAAGQIDLSRVILDSSSVRAIGAGPKTGPNPVDRARPGSKHHVATDANGLPLSIILTGANRHDVTQLFPLIEAIPPIRGIRGRPLRKPRVVYADRGYDSEAHRQKLRDRGIKPVLAKRRTEHGSGLGKYRWVVERTHAWFHNFHRLRVRYERLARIHEAFLKFAACLICWNTLQRSMQEPF</sequence>
<feature type="domain" description="Transposase IS4-like" evidence="2">
    <location>
        <begin position="101"/>
        <end position="259"/>
    </location>
</feature>
<comment type="caution">
    <text evidence="4">The sequence shown here is derived from an EMBL/GenBank/DDBJ whole genome shotgun (WGS) entry which is preliminary data.</text>
</comment>
<feature type="region of interest" description="Disordered" evidence="1">
    <location>
        <begin position="114"/>
        <end position="135"/>
    </location>
</feature>
<organism evidence="4 5">
    <name type="scientific">Paraburkholderia madseniana</name>
    <dbReference type="NCBI Taxonomy" id="2599607"/>
    <lineage>
        <taxon>Bacteria</taxon>
        <taxon>Pseudomonadati</taxon>
        <taxon>Pseudomonadota</taxon>
        <taxon>Betaproteobacteria</taxon>
        <taxon>Burkholderiales</taxon>
        <taxon>Burkholderiaceae</taxon>
        <taxon>Paraburkholderia</taxon>
    </lineage>
</organism>
<evidence type="ECO:0000259" key="2">
    <source>
        <dbReference type="Pfam" id="PF01609"/>
    </source>
</evidence>
<dbReference type="GO" id="GO:0004803">
    <property type="term" value="F:transposase activity"/>
    <property type="evidence" value="ECO:0007669"/>
    <property type="project" value="InterPro"/>
</dbReference>
<dbReference type="Pfam" id="PF13340">
    <property type="entry name" value="DUF4096"/>
    <property type="match status" value="1"/>
</dbReference>
<dbReference type="InterPro" id="IPR025161">
    <property type="entry name" value="IS402-like_dom"/>
</dbReference>
<dbReference type="GO" id="GO:0006313">
    <property type="term" value="P:DNA transposition"/>
    <property type="evidence" value="ECO:0007669"/>
    <property type="project" value="InterPro"/>
</dbReference>
<protein>
    <submittedName>
        <fullName evidence="4">IS5 family transposase</fullName>
    </submittedName>
</protein>
<name>A0A6N6VX68_9BURK</name>
<dbReference type="OrthoDB" id="5524851at2"/>
<dbReference type="PANTHER" id="PTHR30007">
    <property type="entry name" value="PHP DOMAIN PROTEIN"/>
    <property type="match status" value="1"/>
</dbReference>
<dbReference type="AlphaFoldDB" id="A0A6N6VX68"/>
<accession>A0A6N6VX68</accession>
<dbReference type="Pfam" id="PF01609">
    <property type="entry name" value="DDE_Tnp_1"/>
    <property type="match status" value="1"/>
</dbReference>
<reference evidence="4 5" key="1">
    <citation type="journal article" date="2020" name="Int. J. Syst. Evol. Microbiol.">
        <title>Paraburkholderia madseniana sp. nov., a phenolic acid-degrading bacterium isolated from acidic forest soil.</title>
        <authorList>
            <person name="Wilhelm R.C."/>
            <person name="Murphy S.J.L."/>
            <person name="Feriancek N.M."/>
            <person name="Karasz D.C."/>
            <person name="DeRito C.M."/>
            <person name="Newman J.D."/>
            <person name="Buckley D.H."/>
        </authorList>
    </citation>
    <scope>NUCLEOTIDE SEQUENCE [LARGE SCALE GENOMIC DNA]</scope>
    <source>
        <strain evidence="4 5">RP11</strain>
    </source>
</reference>
<evidence type="ECO:0000313" key="4">
    <source>
        <dbReference type="EMBL" id="KAE8753322.1"/>
    </source>
</evidence>
<dbReference type="PANTHER" id="PTHR30007:SF1">
    <property type="entry name" value="BLR1914 PROTEIN"/>
    <property type="match status" value="1"/>
</dbReference>